<sequence>MRALRQALCPTMLRRPQPARALLRMPEPFDQAKRIYHQANEAKTVRILMARSSLLLAAGLSLITLYRCGAIRDGVLPERLSCPVAI</sequence>
<reference evidence="1 2" key="1">
    <citation type="submission" date="2021-02" db="EMBL/GenBank/DDBJ databases">
        <authorList>
            <person name="Han P."/>
        </authorList>
    </citation>
    <scope>NUCLEOTIDE SEQUENCE [LARGE SCALE GENOMIC DNA]</scope>
    <source>
        <strain evidence="1">Candidatus Nitrospira sp. ZN2</strain>
    </source>
</reference>
<dbReference type="Proteomes" id="UP000675880">
    <property type="component" value="Unassembled WGS sequence"/>
</dbReference>
<accession>A0ABN7KUL3</accession>
<protein>
    <submittedName>
        <fullName evidence="1">Uncharacterized protein</fullName>
    </submittedName>
</protein>
<evidence type="ECO:0000313" key="2">
    <source>
        <dbReference type="Proteomes" id="UP000675880"/>
    </source>
</evidence>
<comment type="caution">
    <text evidence="1">The sequence shown here is derived from an EMBL/GenBank/DDBJ whole genome shotgun (WGS) entry which is preliminary data.</text>
</comment>
<proteinExistence type="predicted"/>
<evidence type="ECO:0000313" key="1">
    <source>
        <dbReference type="EMBL" id="CAE6714035.1"/>
    </source>
</evidence>
<organism evidence="1 2">
    <name type="scientific">Nitrospira defluvii</name>
    <dbReference type="NCBI Taxonomy" id="330214"/>
    <lineage>
        <taxon>Bacteria</taxon>
        <taxon>Pseudomonadati</taxon>
        <taxon>Nitrospirota</taxon>
        <taxon>Nitrospiria</taxon>
        <taxon>Nitrospirales</taxon>
        <taxon>Nitrospiraceae</taxon>
        <taxon>Nitrospira</taxon>
    </lineage>
</organism>
<name>A0ABN7KUL3_9BACT</name>
<keyword evidence="2" id="KW-1185">Reference proteome</keyword>
<dbReference type="EMBL" id="CAJNBJ010000001">
    <property type="protein sequence ID" value="CAE6714035.1"/>
    <property type="molecule type" value="Genomic_DNA"/>
</dbReference>
<gene>
    <name evidence="1" type="ORF">NSPZN2_11361</name>
</gene>